<dbReference type="SMART" id="SM00825">
    <property type="entry name" value="PKS_KS"/>
    <property type="match status" value="1"/>
</dbReference>
<dbReference type="Proteomes" id="UP000326344">
    <property type="component" value="Unassembled WGS sequence"/>
</dbReference>
<dbReference type="Gene3D" id="3.40.47.10">
    <property type="match status" value="1"/>
</dbReference>
<sequence length="419" mass="44710">MNPDDQMKRVVVTGLGALTPIGNTVEAYWNGLVQGRSGAALITKFDATLFKTKFACEVKGFDPLQFLDKKEARKMDEYSQYALVVADEAVRDANLIEDKVDQNRVGVIWASGIGGMYSFQEEVIAYGASGRNPRFNPFFITKMIANMASGLISIRYGFRGVNFAPVSACASATHALIDAFNYIRLGKAEVIIAGGSEAVVTEVAVGGFNAMKALSERNDDPATASRPFDANRDGFVLGEGAAALVLEEYEHAKARGAKIYAELVGTGATADAYHMTATHPEGLGATLAMNEALREANLKPEDVDYLNVHATSTPVGDLSEAQAIQKVFGQNPARLHLSATKSMTGHLLGAAGAIEAVAGILAIQHNTIPPTINLQERDERISSDLNLTPNVAVQTPVDVVMSNTFGFGGHNAIVAFQRV</sequence>
<organism evidence="15 16">
    <name type="scientific">Larkinella humicola</name>
    <dbReference type="NCBI Taxonomy" id="2607654"/>
    <lineage>
        <taxon>Bacteria</taxon>
        <taxon>Pseudomonadati</taxon>
        <taxon>Bacteroidota</taxon>
        <taxon>Cytophagia</taxon>
        <taxon>Cytophagales</taxon>
        <taxon>Spirosomataceae</taxon>
        <taxon>Larkinella</taxon>
    </lineage>
</organism>
<evidence type="ECO:0000259" key="14">
    <source>
        <dbReference type="PROSITE" id="PS52004"/>
    </source>
</evidence>
<evidence type="ECO:0000256" key="5">
    <source>
        <dbReference type="ARBA" id="ARBA00022516"/>
    </source>
</evidence>
<dbReference type="InterPro" id="IPR020841">
    <property type="entry name" value="PKS_Beta-ketoAc_synthase_dom"/>
</dbReference>
<dbReference type="AlphaFoldDB" id="A0A5N1JLL0"/>
<dbReference type="PIRSF" id="PIRSF000447">
    <property type="entry name" value="KAS_II"/>
    <property type="match status" value="1"/>
</dbReference>
<comment type="catalytic activity">
    <reaction evidence="11">
        <text>(9Z)-hexadecenoyl-[ACP] + malonyl-[ACP] + H(+) = 3-oxo-(11Z)-octadecenoyl-[ACP] + holo-[ACP] + CO2</text>
        <dbReference type="Rhea" id="RHEA:55040"/>
        <dbReference type="Rhea" id="RHEA-COMP:9623"/>
        <dbReference type="Rhea" id="RHEA-COMP:9685"/>
        <dbReference type="Rhea" id="RHEA-COMP:10800"/>
        <dbReference type="Rhea" id="RHEA-COMP:14074"/>
        <dbReference type="ChEBI" id="CHEBI:15378"/>
        <dbReference type="ChEBI" id="CHEBI:16526"/>
        <dbReference type="ChEBI" id="CHEBI:64479"/>
        <dbReference type="ChEBI" id="CHEBI:78449"/>
        <dbReference type="ChEBI" id="CHEBI:83989"/>
        <dbReference type="ChEBI" id="CHEBI:138538"/>
        <dbReference type="EC" id="2.3.1.179"/>
    </reaction>
</comment>
<comment type="caution">
    <text evidence="15">The sequence shown here is derived from an EMBL/GenBank/DDBJ whole genome shotgun (WGS) entry which is preliminary data.</text>
</comment>
<dbReference type="InterPro" id="IPR016039">
    <property type="entry name" value="Thiolase-like"/>
</dbReference>
<dbReference type="Pfam" id="PF00109">
    <property type="entry name" value="ketoacyl-synt"/>
    <property type="match status" value="1"/>
</dbReference>
<dbReference type="UniPathway" id="UPA00094"/>
<dbReference type="NCBIfam" id="NF005589">
    <property type="entry name" value="PRK07314.1"/>
    <property type="match status" value="1"/>
</dbReference>
<dbReference type="InterPro" id="IPR014031">
    <property type="entry name" value="Ketoacyl_synth_C"/>
</dbReference>
<feature type="domain" description="Ketosynthase family 3 (KS3)" evidence="14">
    <location>
        <begin position="7"/>
        <end position="418"/>
    </location>
</feature>
<comment type="function">
    <text evidence="11">Involved in the type II fatty acid elongation cycle. Catalyzes the elongation of a wide range of acyl-ACP by the addition of two carbons from malonyl-ACP to an acyl acceptor. Can efficiently catalyze the conversion of palmitoleoyl-ACP (cis-hexadec-9-enoyl-ACP) to cis-vaccenoyl-ACP (cis-octadec-11-enoyl-ACP), an essential step in the thermal regulation of fatty acid composition.</text>
</comment>
<evidence type="ECO:0000256" key="11">
    <source>
        <dbReference type="PIRNR" id="PIRNR000447"/>
    </source>
</evidence>
<keyword evidence="6 11" id="KW-0808">Transferase</keyword>
<evidence type="ECO:0000256" key="3">
    <source>
        <dbReference type="ARBA" id="ARBA00012356"/>
    </source>
</evidence>
<feature type="active site" description="For beta-ketoacyl synthase activity" evidence="12">
    <location>
        <position position="169"/>
    </location>
</feature>
<reference evidence="15 16" key="1">
    <citation type="submission" date="2019-09" db="EMBL/GenBank/DDBJ databases">
        <title>Genome Sequence of Larkinella sp MA1.</title>
        <authorList>
            <person name="Srinivasan S."/>
        </authorList>
    </citation>
    <scope>NUCLEOTIDE SEQUENCE [LARGE SCALE GENOMIC DNA]</scope>
    <source>
        <strain evidence="15 16">MA1</strain>
    </source>
</reference>
<dbReference type="GO" id="GO:0005829">
    <property type="term" value="C:cytosol"/>
    <property type="evidence" value="ECO:0007669"/>
    <property type="project" value="TreeGrafter"/>
</dbReference>
<evidence type="ECO:0000256" key="13">
    <source>
        <dbReference type="RuleBase" id="RU003694"/>
    </source>
</evidence>
<dbReference type="FunFam" id="3.40.47.10:FF:000009">
    <property type="entry name" value="3-oxoacyl-[acyl-carrier-protein] synthase 2"/>
    <property type="match status" value="1"/>
</dbReference>
<evidence type="ECO:0000256" key="12">
    <source>
        <dbReference type="PIRSR" id="PIRSR000447-1"/>
    </source>
</evidence>
<keyword evidence="9 11" id="KW-0275">Fatty acid biosynthesis</keyword>
<dbReference type="Pfam" id="PF02801">
    <property type="entry name" value="Ketoacyl-synt_C"/>
    <property type="match status" value="1"/>
</dbReference>
<evidence type="ECO:0000313" key="15">
    <source>
        <dbReference type="EMBL" id="KAA9354863.1"/>
    </source>
</evidence>
<comment type="catalytic activity">
    <reaction evidence="11">
        <text>a fatty acyl-[ACP] + malonyl-[ACP] + H(+) = a 3-oxoacyl-[ACP] + holo-[ACP] + CO2</text>
        <dbReference type="Rhea" id="RHEA:22836"/>
        <dbReference type="Rhea" id="RHEA-COMP:9623"/>
        <dbReference type="Rhea" id="RHEA-COMP:9685"/>
        <dbReference type="Rhea" id="RHEA-COMP:9916"/>
        <dbReference type="Rhea" id="RHEA-COMP:14125"/>
        <dbReference type="ChEBI" id="CHEBI:15378"/>
        <dbReference type="ChEBI" id="CHEBI:16526"/>
        <dbReference type="ChEBI" id="CHEBI:64479"/>
        <dbReference type="ChEBI" id="CHEBI:78449"/>
        <dbReference type="ChEBI" id="CHEBI:78776"/>
        <dbReference type="ChEBI" id="CHEBI:138651"/>
    </reaction>
</comment>
<dbReference type="EMBL" id="VTWS01000002">
    <property type="protein sequence ID" value="KAA9354863.1"/>
    <property type="molecule type" value="Genomic_DNA"/>
</dbReference>
<keyword evidence="10 11" id="KW-0012">Acyltransferase</keyword>
<evidence type="ECO:0000256" key="4">
    <source>
        <dbReference type="ARBA" id="ARBA00014657"/>
    </source>
</evidence>
<keyword evidence="8" id="KW-0443">Lipid metabolism</keyword>
<comment type="pathway">
    <text evidence="1 11">Lipid metabolism; fatty acid biosynthesis.</text>
</comment>
<name>A0A5N1JLL0_9BACT</name>
<dbReference type="GO" id="GO:0004315">
    <property type="term" value="F:3-oxoacyl-[acyl-carrier-protein] synthase activity"/>
    <property type="evidence" value="ECO:0007669"/>
    <property type="project" value="UniProtKB-UniRule"/>
</dbReference>
<evidence type="ECO:0000256" key="9">
    <source>
        <dbReference type="ARBA" id="ARBA00023160"/>
    </source>
</evidence>
<keyword evidence="5 11" id="KW-0444">Lipid biosynthesis</keyword>
<dbReference type="CDD" id="cd00834">
    <property type="entry name" value="KAS_I_II"/>
    <property type="match status" value="1"/>
</dbReference>
<evidence type="ECO:0000256" key="10">
    <source>
        <dbReference type="ARBA" id="ARBA00023315"/>
    </source>
</evidence>
<evidence type="ECO:0000256" key="7">
    <source>
        <dbReference type="ARBA" id="ARBA00022832"/>
    </source>
</evidence>
<protein>
    <recommendedName>
        <fullName evidence="4 11">3-oxoacyl-[acyl-carrier-protein] synthase 2</fullName>
        <ecNumber evidence="3 11">2.3.1.179</ecNumber>
    </recommendedName>
</protein>
<keyword evidence="16" id="KW-1185">Reference proteome</keyword>
<evidence type="ECO:0000256" key="2">
    <source>
        <dbReference type="ARBA" id="ARBA00008467"/>
    </source>
</evidence>
<dbReference type="NCBIfam" id="TIGR03150">
    <property type="entry name" value="fabF"/>
    <property type="match status" value="1"/>
</dbReference>
<dbReference type="PANTHER" id="PTHR11712:SF336">
    <property type="entry name" value="3-OXOACYL-[ACYL-CARRIER-PROTEIN] SYNTHASE, MITOCHONDRIAL"/>
    <property type="match status" value="1"/>
</dbReference>
<dbReference type="InterPro" id="IPR014030">
    <property type="entry name" value="Ketoacyl_synth_N"/>
</dbReference>
<proteinExistence type="inferred from homology"/>
<accession>A0A5N1JLL0</accession>
<dbReference type="PROSITE" id="PS52004">
    <property type="entry name" value="KS3_2"/>
    <property type="match status" value="1"/>
</dbReference>
<dbReference type="GO" id="GO:0006633">
    <property type="term" value="P:fatty acid biosynthetic process"/>
    <property type="evidence" value="ECO:0007669"/>
    <property type="project" value="UniProtKB-UniRule"/>
</dbReference>
<evidence type="ECO:0000256" key="6">
    <source>
        <dbReference type="ARBA" id="ARBA00022679"/>
    </source>
</evidence>
<dbReference type="PROSITE" id="PS00606">
    <property type="entry name" value="KS3_1"/>
    <property type="match status" value="1"/>
</dbReference>
<gene>
    <name evidence="15" type="primary">fabF</name>
    <name evidence="15" type="ORF">F0P93_09705</name>
</gene>
<evidence type="ECO:0000256" key="1">
    <source>
        <dbReference type="ARBA" id="ARBA00005194"/>
    </source>
</evidence>
<dbReference type="EC" id="2.3.1.179" evidence="3 11"/>
<comment type="similarity">
    <text evidence="2 11 13">Belongs to the thiolase-like superfamily. Beta-ketoacyl-ACP synthases family.</text>
</comment>
<evidence type="ECO:0000256" key="8">
    <source>
        <dbReference type="ARBA" id="ARBA00023098"/>
    </source>
</evidence>
<dbReference type="PANTHER" id="PTHR11712">
    <property type="entry name" value="POLYKETIDE SYNTHASE-RELATED"/>
    <property type="match status" value="1"/>
</dbReference>
<dbReference type="InterPro" id="IPR000794">
    <property type="entry name" value="Beta-ketoacyl_synthase"/>
</dbReference>
<keyword evidence="7" id="KW-0276">Fatty acid metabolism</keyword>
<evidence type="ECO:0000313" key="16">
    <source>
        <dbReference type="Proteomes" id="UP000326344"/>
    </source>
</evidence>
<dbReference type="SUPFAM" id="SSF53901">
    <property type="entry name" value="Thiolase-like"/>
    <property type="match status" value="2"/>
</dbReference>
<dbReference type="InterPro" id="IPR018201">
    <property type="entry name" value="Ketoacyl_synth_AS"/>
</dbReference>
<dbReference type="InterPro" id="IPR017568">
    <property type="entry name" value="3-oxoacyl-ACP_synth-2"/>
</dbReference>